<feature type="region of interest" description="Disordered" evidence="2">
    <location>
        <begin position="63"/>
        <end position="90"/>
    </location>
</feature>
<dbReference type="SUPFAM" id="SSF57701">
    <property type="entry name" value="Zn2/Cys6 DNA-binding domain"/>
    <property type="match status" value="1"/>
</dbReference>
<dbReference type="HOGENOM" id="CLU_578946_0_0_1"/>
<protein>
    <recommendedName>
        <fullName evidence="3">Zn(2)-C6 fungal-type domain-containing protein</fullName>
    </recommendedName>
</protein>
<dbReference type="AlphaFoldDB" id="A0A0C3G9L2"/>
<organism evidence="4 5">
    <name type="scientific">Oidiodendron maius (strain Zn)</name>
    <dbReference type="NCBI Taxonomy" id="913774"/>
    <lineage>
        <taxon>Eukaryota</taxon>
        <taxon>Fungi</taxon>
        <taxon>Dikarya</taxon>
        <taxon>Ascomycota</taxon>
        <taxon>Pezizomycotina</taxon>
        <taxon>Leotiomycetes</taxon>
        <taxon>Leotiomycetes incertae sedis</taxon>
        <taxon>Myxotrichaceae</taxon>
        <taxon>Oidiodendron</taxon>
    </lineage>
</organism>
<dbReference type="InParanoid" id="A0A0C3G9L2"/>
<dbReference type="GO" id="GO:0008270">
    <property type="term" value="F:zinc ion binding"/>
    <property type="evidence" value="ECO:0007669"/>
    <property type="project" value="InterPro"/>
</dbReference>
<dbReference type="EMBL" id="KN832903">
    <property type="protein sequence ID" value="KIM92890.1"/>
    <property type="molecule type" value="Genomic_DNA"/>
</dbReference>
<evidence type="ECO:0000259" key="3">
    <source>
        <dbReference type="PROSITE" id="PS50048"/>
    </source>
</evidence>
<feature type="domain" description="Zn(2)-C6 fungal-type" evidence="3">
    <location>
        <begin position="24"/>
        <end position="56"/>
    </location>
</feature>
<evidence type="ECO:0000313" key="4">
    <source>
        <dbReference type="EMBL" id="KIM92890.1"/>
    </source>
</evidence>
<dbReference type="STRING" id="913774.A0A0C3G9L2"/>
<dbReference type="PROSITE" id="PS00463">
    <property type="entry name" value="ZN2_CY6_FUNGAL_1"/>
    <property type="match status" value="1"/>
</dbReference>
<dbReference type="InterPro" id="IPR001138">
    <property type="entry name" value="Zn2Cys6_DnaBD"/>
</dbReference>
<dbReference type="InterPro" id="IPR036864">
    <property type="entry name" value="Zn2-C6_fun-type_DNA-bd_sf"/>
</dbReference>
<dbReference type="Pfam" id="PF00172">
    <property type="entry name" value="Zn_clus"/>
    <property type="match status" value="1"/>
</dbReference>
<dbReference type="SMART" id="SM00066">
    <property type="entry name" value="GAL4"/>
    <property type="match status" value="1"/>
</dbReference>
<reference evidence="5" key="2">
    <citation type="submission" date="2015-01" db="EMBL/GenBank/DDBJ databases">
        <title>Evolutionary Origins and Diversification of the Mycorrhizal Mutualists.</title>
        <authorList>
            <consortium name="DOE Joint Genome Institute"/>
            <consortium name="Mycorrhizal Genomics Consortium"/>
            <person name="Kohler A."/>
            <person name="Kuo A."/>
            <person name="Nagy L.G."/>
            <person name="Floudas D."/>
            <person name="Copeland A."/>
            <person name="Barry K.W."/>
            <person name="Cichocki N."/>
            <person name="Veneault-Fourrey C."/>
            <person name="LaButti K."/>
            <person name="Lindquist E.A."/>
            <person name="Lipzen A."/>
            <person name="Lundell T."/>
            <person name="Morin E."/>
            <person name="Murat C."/>
            <person name="Riley R."/>
            <person name="Ohm R."/>
            <person name="Sun H."/>
            <person name="Tunlid A."/>
            <person name="Henrissat B."/>
            <person name="Grigoriev I.V."/>
            <person name="Hibbett D.S."/>
            <person name="Martin F."/>
        </authorList>
    </citation>
    <scope>NUCLEOTIDE SEQUENCE [LARGE SCALE GENOMIC DNA]</scope>
    <source>
        <strain evidence="5">Zn</strain>
    </source>
</reference>
<accession>A0A0C3G9L2</accession>
<proteinExistence type="predicted"/>
<dbReference type="OrthoDB" id="4222821at2759"/>
<feature type="region of interest" description="Disordered" evidence="2">
    <location>
        <begin position="108"/>
        <end position="131"/>
    </location>
</feature>
<dbReference type="GO" id="GO:0000981">
    <property type="term" value="F:DNA-binding transcription factor activity, RNA polymerase II-specific"/>
    <property type="evidence" value="ECO:0007669"/>
    <property type="project" value="InterPro"/>
</dbReference>
<evidence type="ECO:0000256" key="1">
    <source>
        <dbReference type="ARBA" id="ARBA00023242"/>
    </source>
</evidence>
<evidence type="ECO:0000256" key="2">
    <source>
        <dbReference type="SAM" id="MobiDB-lite"/>
    </source>
</evidence>
<keyword evidence="1" id="KW-0539">Nucleus</keyword>
<gene>
    <name evidence="4" type="ORF">OIDMADRAFT_36232</name>
</gene>
<dbReference type="PROSITE" id="PS50048">
    <property type="entry name" value="ZN2_CY6_FUNGAL_2"/>
    <property type="match status" value="1"/>
</dbReference>
<keyword evidence="5" id="KW-1185">Reference proteome</keyword>
<dbReference type="Proteomes" id="UP000054321">
    <property type="component" value="Unassembled WGS sequence"/>
</dbReference>
<reference evidence="4 5" key="1">
    <citation type="submission" date="2014-04" db="EMBL/GenBank/DDBJ databases">
        <authorList>
            <consortium name="DOE Joint Genome Institute"/>
            <person name="Kuo A."/>
            <person name="Martino E."/>
            <person name="Perotto S."/>
            <person name="Kohler A."/>
            <person name="Nagy L.G."/>
            <person name="Floudas D."/>
            <person name="Copeland A."/>
            <person name="Barry K.W."/>
            <person name="Cichocki N."/>
            <person name="Veneault-Fourrey C."/>
            <person name="LaButti K."/>
            <person name="Lindquist E.A."/>
            <person name="Lipzen A."/>
            <person name="Lundell T."/>
            <person name="Morin E."/>
            <person name="Murat C."/>
            <person name="Sun H."/>
            <person name="Tunlid A."/>
            <person name="Henrissat B."/>
            <person name="Grigoriev I.V."/>
            <person name="Hibbett D.S."/>
            <person name="Martin F."/>
            <person name="Nordberg H.P."/>
            <person name="Cantor M.N."/>
            <person name="Hua S.X."/>
        </authorList>
    </citation>
    <scope>NUCLEOTIDE SEQUENCE [LARGE SCALE GENOMIC DNA]</scope>
    <source>
        <strain evidence="4 5">Zn</strain>
    </source>
</reference>
<name>A0A0C3G9L2_OIDMZ</name>
<evidence type="ECO:0000313" key="5">
    <source>
        <dbReference type="Proteomes" id="UP000054321"/>
    </source>
</evidence>
<dbReference type="Gene3D" id="4.10.240.10">
    <property type="entry name" value="Zn(2)-C6 fungal-type DNA-binding domain"/>
    <property type="match status" value="1"/>
</dbReference>
<dbReference type="CDD" id="cd00067">
    <property type="entry name" value="GAL4"/>
    <property type="match status" value="1"/>
</dbReference>
<sequence length="471" mass="49687">MPSNAGANIGESSSLSISLSLRLSCDRCRIQKLKCSVPAGSRACQRCTRARVSCIFGRRTPSKRTNRRVDQTPIPPAPASPESPATPLSTSSALAAAAAVAAAIPPCLPPTPEKQLEGPIDSEPAPPVAPDLEPGSYDAQAAWDSPTLWLHGLMPNIPSMSECDSDMTGYDWLQPIAVDDGNPFEVGKSDLELWPQLTTLTAAANRPTDNICIATVSETASSIKSSETVLNSIESGNTVLAHQRLIVLVLEIQQQLRKLKGSLWHTDGVYSLDNYPIGTILELSQQFSAIAALILRSTASNGGLEEGGDDDDENEKTSSAAADTPTMLLVMCGYMWLVRTYGVVLGHFQKHLSSMPTSHPYGTMGGTPNPGGMINPICGINSTAPAGPALRLGQLPCADVVLSLQQIHTAVGMLLDALQDIEGHLGSGAAVARVMALTSLLNSGKCQDANYGGLTKKATALKELLREKMGL</sequence>